<gene>
    <name evidence="3" type="ORF">NTEN_LOCUS3960</name>
</gene>
<keyword evidence="4" id="KW-1185">Reference proteome</keyword>
<dbReference type="SMART" id="SM00457">
    <property type="entry name" value="MACPF"/>
    <property type="match status" value="1"/>
</dbReference>
<organism evidence="3 4">
    <name type="scientific">Nesidiocoris tenuis</name>
    <dbReference type="NCBI Taxonomy" id="355587"/>
    <lineage>
        <taxon>Eukaryota</taxon>
        <taxon>Metazoa</taxon>
        <taxon>Ecdysozoa</taxon>
        <taxon>Arthropoda</taxon>
        <taxon>Hexapoda</taxon>
        <taxon>Insecta</taxon>
        <taxon>Pterygota</taxon>
        <taxon>Neoptera</taxon>
        <taxon>Paraneoptera</taxon>
        <taxon>Hemiptera</taxon>
        <taxon>Heteroptera</taxon>
        <taxon>Panheteroptera</taxon>
        <taxon>Cimicomorpha</taxon>
        <taxon>Miridae</taxon>
        <taxon>Dicyphina</taxon>
        <taxon>Nesidiocoris</taxon>
    </lineage>
</organism>
<keyword evidence="1" id="KW-1133">Transmembrane helix</keyword>
<name>A0A6H5G535_9HEMI</name>
<feature type="transmembrane region" description="Helical" evidence="1">
    <location>
        <begin position="174"/>
        <end position="197"/>
    </location>
</feature>
<evidence type="ECO:0000313" key="4">
    <source>
        <dbReference type="Proteomes" id="UP000479000"/>
    </source>
</evidence>
<protein>
    <recommendedName>
        <fullName evidence="2">MACPF domain-containing protein</fullName>
    </recommendedName>
</protein>
<feature type="domain" description="MACPF" evidence="2">
    <location>
        <begin position="319"/>
        <end position="520"/>
    </location>
</feature>
<dbReference type="EMBL" id="CADCXU010005906">
    <property type="protein sequence ID" value="CAA9997666.1"/>
    <property type="molecule type" value="Genomic_DNA"/>
</dbReference>
<proteinExistence type="predicted"/>
<keyword evidence="1" id="KW-0812">Transmembrane</keyword>
<evidence type="ECO:0000259" key="2">
    <source>
        <dbReference type="SMART" id="SM00457"/>
    </source>
</evidence>
<evidence type="ECO:0000313" key="3">
    <source>
        <dbReference type="EMBL" id="CAA9997666.1"/>
    </source>
</evidence>
<reference evidence="3 4" key="1">
    <citation type="submission" date="2020-02" db="EMBL/GenBank/DDBJ databases">
        <authorList>
            <person name="Ferguson B K."/>
        </authorList>
    </citation>
    <scope>NUCLEOTIDE SEQUENCE [LARGE SCALE GENOMIC DNA]</scope>
</reference>
<accession>A0A6H5G535</accession>
<sequence length="528" mass="59786">MTIHRPYLRMQASKGVENAWKAFALSWSSAKQSSSFGIKSPRGDHGFIVLKLNVQKEKYHLQRLSNLNQSVQALFDQVSIYDTMSAIKFYQQTGTHYIHSYSTGNSLCQWNKNLYTLERPFMISDPHCIDTSRMQRAADPARSAVKVNRPSCRKRRGVYGATGGGQLLQQQQQLYVYLPITLSGVMFGLLMSLLTLVGSGRSSQLRVGGAVNLFGRFGYLSISMRVVPRNDSDNTWIFREPIVDIFKTDQLRTVSWPVEKKPDKAVFHGDFNMEFCDDMPQLLQAYFRDFTVENLDKPWQAFTGSWTPAMTARNLGLNISYVSSGHCYVLIRLSRVRESAKLSDDFDPSKAHLQHPVAKQASLVDVKNFASVGNFIRNFGSHYVTSYVTGNSLYQVLVYSPKVYNQLKARLQDSGLSSLGHAEMITLFSPWYAEHLGLVLPASGNATLARWAKSALSITSYIFTYTSLLKLRSNSSLLRELDTLLGNEAVLQLHLKTLGPIFKDQKKRDWFVEVLDNNLKLWEVNMFA</sequence>
<keyword evidence="1" id="KW-0472">Membrane</keyword>
<dbReference type="OrthoDB" id="10060229at2759"/>
<dbReference type="Proteomes" id="UP000479000">
    <property type="component" value="Unassembled WGS sequence"/>
</dbReference>
<dbReference type="InterPro" id="IPR020864">
    <property type="entry name" value="MACPF"/>
</dbReference>
<evidence type="ECO:0000256" key="1">
    <source>
        <dbReference type="SAM" id="Phobius"/>
    </source>
</evidence>
<dbReference type="AlphaFoldDB" id="A0A6H5G535"/>